<dbReference type="RefSeq" id="WP_090271323.1">
    <property type="nucleotide sequence ID" value="NZ_FOEP01000021.1"/>
</dbReference>
<keyword evidence="3" id="KW-1185">Reference proteome</keyword>
<evidence type="ECO:0000313" key="3">
    <source>
        <dbReference type="Proteomes" id="UP000198634"/>
    </source>
</evidence>
<sequence>MPNIDLSQLVTAEDKATTARAAKYADLADLRWQRETGGLDLPDGLSVTTTREAQAQIASTVQNISAGLITEPVAWKLASGWADLTAAQITVIAGAVTDHVRCCFTAERNVAGQLAAQPGSLSGIDLDTIFGTAYAQAAQQWS</sequence>
<dbReference type="Proteomes" id="UP000198634">
    <property type="component" value="Unassembled WGS sequence"/>
</dbReference>
<dbReference type="OrthoDB" id="7869806at2"/>
<dbReference type="Pfam" id="PF14301">
    <property type="entry name" value="DUF4376"/>
    <property type="match status" value="1"/>
</dbReference>
<protein>
    <recommendedName>
        <fullName evidence="1">DUF4376 domain-containing protein</fullName>
    </recommendedName>
</protein>
<reference evidence="2 3" key="1">
    <citation type="submission" date="2016-10" db="EMBL/GenBank/DDBJ databases">
        <authorList>
            <person name="de Groot N.N."/>
        </authorList>
    </citation>
    <scope>NUCLEOTIDE SEQUENCE [LARGE SCALE GENOMIC DNA]</scope>
    <source>
        <strain evidence="2 3">DSM 22007</strain>
    </source>
</reference>
<evidence type="ECO:0000259" key="1">
    <source>
        <dbReference type="Pfam" id="PF14301"/>
    </source>
</evidence>
<name>A0A1H9KXJ4_9RHOB</name>
<dbReference type="AlphaFoldDB" id="A0A1H9KXJ4"/>
<dbReference type="EMBL" id="FOEP01000021">
    <property type="protein sequence ID" value="SER03892.1"/>
    <property type="molecule type" value="Genomic_DNA"/>
</dbReference>
<dbReference type="InterPro" id="IPR025484">
    <property type="entry name" value="DUF4376"/>
</dbReference>
<gene>
    <name evidence="2" type="ORF">SAMN04488092_12122</name>
</gene>
<evidence type="ECO:0000313" key="2">
    <source>
        <dbReference type="EMBL" id="SER03892.1"/>
    </source>
</evidence>
<dbReference type="STRING" id="657014.SAMN04488092_12122"/>
<proteinExistence type="predicted"/>
<organism evidence="2 3">
    <name type="scientific">Thalassovita taeanensis</name>
    <dbReference type="NCBI Taxonomy" id="657014"/>
    <lineage>
        <taxon>Bacteria</taxon>
        <taxon>Pseudomonadati</taxon>
        <taxon>Pseudomonadota</taxon>
        <taxon>Alphaproteobacteria</taxon>
        <taxon>Rhodobacterales</taxon>
        <taxon>Roseobacteraceae</taxon>
        <taxon>Thalassovita</taxon>
    </lineage>
</organism>
<feature type="domain" description="DUF4376" evidence="1">
    <location>
        <begin position="19"/>
        <end position="116"/>
    </location>
</feature>
<accession>A0A1H9KXJ4</accession>